<dbReference type="OrthoDB" id="347435at2759"/>
<evidence type="ECO:0000313" key="2">
    <source>
        <dbReference type="Proteomes" id="UP000093000"/>
    </source>
</evidence>
<comment type="caution">
    <text evidence="1">The sequence shown here is derived from an EMBL/GenBank/DDBJ whole genome shotgun (WGS) entry which is preliminary data.</text>
</comment>
<keyword evidence="2" id="KW-1185">Reference proteome</keyword>
<dbReference type="InParanoid" id="A0A1C7NEP6"/>
<dbReference type="STRING" id="101091.A0A1C7NEP6"/>
<keyword evidence="1" id="KW-0808">Transferase</keyword>
<protein>
    <submittedName>
        <fullName evidence="1">Putative kinase mug58</fullName>
    </submittedName>
</protein>
<dbReference type="SUPFAM" id="SSF52540">
    <property type="entry name" value="P-loop containing nucleoside triphosphate hydrolases"/>
    <property type="match status" value="1"/>
</dbReference>
<dbReference type="Gene3D" id="3.40.50.300">
    <property type="entry name" value="P-loop containing nucleotide triphosphate hydrolases"/>
    <property type="match status" value="1"/>
</dbReference>
<dbReference type="FunCoup" id="A0A1C7NEP6">
    <property type="interactions" value="513"/>
</dbReference>
<dbReference type="Proteomes" id="UP000093000">
    <property type="component" value="Unassembled WGS sequence"/>
</dbReference>
<dbReference type="PANTHER" id="PTHR10285">
    <property type="entry name" value="URIDINE KINASE"/>
    <property type="match status" value="1"/>
</dbReference>
<evidence type="ECO:0000313" key="1">
    <source>
        <dbReference type="EMBL" id="OBZ87430.1"/>
    </source>
</evidence>
<accession>A0A1C7NEP6</accession>
<dbReference type="EMBL" id="LUGH01000223">
    <property type="protein sequence ID" value="OBZ87430.1"/>
    <property type="molecule type" value="Genomic_DNA"/>
</dbReference>
<sequence>MTSHYGILPQTKESMMHILRHYEAFKEDRERQGLPRQPMMVGLSGCQGSGKTTLCDTLTHLLRESPYRLNVVNFSLDDFYLRHQDQLKLSQTYPDNPLYQQRGQAGSHDIPLATQTIQHVLSAKEGEKVPIPVYDKSCFGGKGDRLAETEWKYPTGPFDIVLFEGWMLGFKPLPTSLISNTHHQRLNQLLIPYHHQMYPYFDIFIHLSPQQLNQVYQWRLQQEHSLRLTKGQGLSDEAVRLFVDSYMPAYQLYLPRLDQVGFYGYGLHGEPHAAYEGLFRRDHGYSQPNRHLRIVLDSDRRVLNSQTIREPNQTQQVGWLTTKRMCRIALVGLLGFVGFRGRRWVIHQFFKFSNRWSLQ</sequence>
<proteinExistence type="predicted"/>
<keyword evidence="1" id="KW-0418">Kinase</keyword>
<dbReference type="AlphaFoldDB" id="A0A1C7NEP6"/>
<name>A0A1C7NEP6_9FUNG</name>
<gene>
    <name evidence="1" type="primary">mug58</name>
    <name evidence="1" type="ORF">A0J61_04521</name>
</gene>
<organism evidence="1 2">
    <name type="scientific">Choanephora cucurbitarum</name>
    <dbReference type="NCBI Taxonomy" id="101091"/>
    <lineage>
        <taxon>Eukaryota</taxon>
        <taxon>Fungi</taxon>
        <taxon>Fungi incertae sedis</taxon>
        <taxon>Mucoromycota</taxon>
        <taxon>Mucoromycotina</taxon>
        <taxon>Mucoromycetes</taxon>
        <taxon>Mucorales</taxon>
        <taxon>Mucorineae</taxon>
        <taxon>Choanephoraceae</taxon>
        <taxon>Choanephoroideae</taxon>
        <taxon>Choanephora</taxon>
    </lineage>
</organism>
<dbReference type="GO" id="GO:0016301">
    <property type="term" value="F:kinase activity"/>
    <property type="evidence" value="ECO:0007669"/>
    <property type="project" value="UniProtKB-KW"/>
</dbReference>
<reference evidence="1 2" key="1">
    <citation type="submission" date="2016-03" db="EMBL/GenBank/DDBJ databases">
        <title>Choanephora cucurbitarum.</title>
        <authorList>
            <person name="Min B."/>
            <person name="Park H."/>
            <person name="Park J.-H."/>
            <person name="Shin H.-D."/>
            <person name="Choi I.-G."/>
        </authorList>
    </citation>
    <scope>NUCLEOTIDE SEQUENCE [LARGE SCALE GENOMIC DNA]</scope>
    <source>
        <strain evidence="1 2">KUS-F28377</strain>
    </source>
</reference>
<dbReference type="InterPro" id="IPR027417">
    <property type="entry name" value="P-loop_NTPase"/>
</dbReference>